<feature type="region of interest" description="Disordered" evidence="1">
    <location>
        <begin position="283"/>
        <end position="311"/>
    </location>
</feature>
<sequence length="311" mass="33104">MPTDDDVDAVLHYAAAEARVHGCGLRLVHAHSPGAGDHADDVLRRAAAVTRLLAGPSVRISVRRVIGAPVEAVLATSGDALAVVLRNRDSLHLLRTLTAGVTGPPVARVPSDWSPRVRDPRPVLLGIEDPLHATSTLSRALEIASIHRTGLQVMHAWHFAGRSDPVIDRQIGSELSDSLTAALRRGLERCRQTTGLHDVPVELEVRHGSAAEVLMHAASEAQVLLLGRNCPSVDGSIHFGRTTRAALHESPCPVVLLAAEPGGCRVQLPGMAGPMHLPSRIRRTDARGGRRATARSWSWTPPKASPGPVDV</sequence>
<evidence type="ECO:0000256" key="1">
    <source>
        <dbReference type="SAM" id="MobiDB-lite"/>
    </source>
</evidence>
<dbReference type="InterPro" id="IPR006016">
    <property type="entry name" value="UspA"/>
</dbReference>
<dbReference type="Pfam" id="PF00582">
    <property type="entry name" value="Usp"/>
    <property type="match status" value="1"/>
</dbReference>
<evidence type="ECO:0000313" key="3">
    <source>
        <dbReference type="EMBL" id="GAA4743856.1"/>
    </source>
</evidence>
<protein>
    <submittedName>
        <fullName evidence="3">Universal stress protein</fullName>
    </submittedName>
</protein>
<evidence type="ECO:0000259" key="2">
    <source>
        <dbReference type="Pfam" id="PF00582"/>
    </source>
</evidence>
<gene>
    <name evidence="3" type="ORF">GCM10023350_30730</name>
</gene>
<dbReference type="Gene3D" id="3.40.50.12370">
    <property type="match status" value="1"/>
</dbReference>
<name>A0ABP8Z1K4_9ACTN</name>
<reference evidence="4" key="1">
    <citation type="journal article" date="2019" name="Int. J. Syst. Evol. Microbiol.">
        <title>The Global Catalogue of Microorganisms (GCM) 10K type strain sequencing project: providing services to taxonomists for standard genome sequencing and annotation.</title>
        <authorList>
            <consortium name="The Broad Institute Genomics Platform"/>
            <consortium name="The Broad Institute Genome Sequencing Center for Infectious Disease"/>
            <person name="Wu L."/>
            <person name="Ma J."/>
        </authorList>
    </citation>
    <scope>NUCLEOTIDE SEQUENCE [LARGE SCALE GENOMIC DNA]</scope>
    <source>
        <strain evidence="4">JCM 18532</strain>
    </source>
</reference>
<dbReference type="SUPFAM" id="SSF52402">
    <property type="entry name" value="Adenine nucleotide alpha hydrolases-like"/>
    <property type="match status" value="1"/>
</dbReference>
<accession>A0ABP8Z1K4</accession>
<dbReference type="Proteomes" id="UP001499882">
    <property type="component" value="Unassembled WGS sequence"/>
</dbReference>
<dbReference type="CDD" id="cd00293">
    <property type="entry name" value="USP-like"/>
    <property type="match status" value="1"/>
</dbReference>
<feature type="domain" description="UspA" evidence="2">
    <location>
        <begin position="121"/>
        <end position="256"/>
    </location>
</feature>
<keyword evidence="4" id="KW-1185">Reference proteome</keyword>
<dbReference type="EMBL" id="BAABKN010000019">
    <property type="protein sequence ID" value="GAA4743856.1"/>
    <property type="molecule type" value="Genomic_DNA"/>
</dbReference>
<proteinExistence type="predicted"/>
<comment type="caution">
    <text evidence="3">The sequence shown here is derived from an EMBL/GenBank/DDBJ whole genome shotgun (WGS) entry which is preliminary data.</text>
</comment>
<organism evidence="3 4">
    <name type="scientific">Nocardioides endophyticus</name>
    <dbReference type="NCBI Taxonomy" id="1353775"/>
    <lineage>
        <taxon>Bacteria</taxon>
        <taxon>Bacillati</taxon>
        <taxon>Actinomycetota</taxon>
        <taxon>Actinomycetes</taxon>
        <taxon>Propionibacteriales</taxon>
        <taxon>Nocardioidaceae</taxon>
        <taxon>Nocardioides</taxon>
    </lineage>
</organism>
<evidence type="ECO:0000313" key="4">
    <source>
        <dbReference type="Proteomes" id="UP001499882"/>
    </source>
</evidence>